<dbReference type="AlphaFoldDB" id="K2RCV9"/>
<gene>
    <name evidence="1" type="ORF">MPH_12130</name>
</gene>
<evidence type="ECO:0000313" key="2">
    <source>
        <dbReference type="Proteomes" id="UP000007129"/>
    </source>
</evidence>
<dbReference type="VEuPathDB" id="FungiDB:MPH_12130"/>
<proteinExistence type="predicted"/>
<accession>K2RCV9</accession>
<organism evidence="1 2">
    <name type="scientific">Macrophomina phaseolina (strain MS6)</name>
    <name type="common">Charcoal rot fungus</name>
    <dbReference type="NCBI Taxonomy" id="1126212"/>
    <lineage>
        <taxon>Eukaryota</taxon>
        <taxon>Fungi</taxon>
        <taxon>Dikarya</taxon>
        <taxon>Ascomycota</taxon>
        <taxon>Pezizomycotina</taxon>
        <taxon>Dothideomycetes</taxon>
        <taxon>Dothideomycetes incertae sedis</taxon>
        <taxon>Botryosphaeriales</taxon>
        <taxon>Botryosphaeriaceae</taxon>
        <taxon>Macrophomina</taxon>
    </lineage>
</organism>
<name>K2RCV9_MACPH</name>
<dbReference type="InParanoid" id="K2RCV9"/>
<dbReference type="Proteomes" id="UP000007129">
    <property type="component" value="Unassembled WGS sequence"/>
</dbReference>
<comment type="caution">
    <text evidence="1">The sequence shown here is derived from an EMBL/GenBank/DDBJ whole genome shotgun (WGS) entry which is preliminary data.</text>
</comment>
<evidence type="ECO:0000313" key="1">
    <source>
        <dbReference type="EMBL" id="EKG10747.1"/>
    </source>
</evidence>
<protein>
    <submittedName>
        <fullName evidence="1">Uncharacterized protein</fullName>
    </submittedName>
</protein>
<sequence length="65" mass="7063">MGVRQPRLRFTPAAGTDIIVRDRAHLQAWPCFLSLSSSSSVALSPECCPWSALFAIPGRLSALYS</sequence>
<reference evidence="1 2" key="1">
    <citation type="journal article" date="2012" name="BMC Genomics">
        <title>Tools to kill: Genome of one of the most destructive plant pathogenic fungi Macrophomina phaseolina.</title>
        <authorList>
            <person name="Islam M.S."/>
            <person name="Haque M.S."/>
            <person name="Islam M.M."/>
            <person name="Emdad E.M."/>
            <person name="Halim A."/>
            <person name="Hossen Q.M.M."/>
            <person name="Hossain M.Z."/>
            <person name="Ahmed B."/>
            <person name="Rahim S."/>
            <person name="Rahman M.S."/>
            <person name="Alam M.M."/>
            <person name="Hou S."/>
            <person name="Wan X."/>
            <person name="Saito J.A."/>
            <person name="Alam M."/>
        </authorList>
    </citation>
    <scope>NUCLEOTIDE SEQUENCE [LARGE SCALE GENOMIC DNA]</scope>
    <source>
        <strain evidence="1 2">MS6</strain>
    </source>
</reference>
<dbReference type="EMBL" id="AHHD01000504">
    <property type="protein sequence ID" value="EKG10747.1"/>
    <property type="molecule type" value="Genomic_DNA"/>
</dbReference>
<dbReference type="HOGENOM" id="CLU_2850155_0_0_1"/>